<dbReference type="InterPro" id="IPR000836">
    <property type="entry name" value="PRTase_dom"/>
</dbReference>
<organism evidence="1 2">
    <name type="scientific">Alteribacillus bidgolensis</name>
    <dbReference type="NCBI Taxonomy" id="930129"/>
    <lineage>
        <taxon>Bacteria</taxon>
        <taxon>Bacillati</taxon>
        <taxon>Bacillota</taxon>
        <taxon>Bacilli</taxon>
        <taxon>Bacillales</taxon>
        <taxon>Bacillaceae</taxon>
        <taxon>Alteribacillus</taxon>
    </lineage>
</organism>
<protein>
    <recommendedName>
        <fullName evidence="3">Phosphoribosyl transferase domain-containing protein</fullName>
    </recommendedName>
</protein>
<sequence>MVYHRKDKLIRHTSSKKSAYMRPEEKDIEGAKRHLDTIHLNPEYQGKLKGKKVVVLDDYTANGYSFECARNLLLNQGVKELIFVTIGTFQNVYRKEDFLLKVMFLVQTLMQQI</sequence>
<name>A0A1G8JNV4_9BACI</name>
<dbReference type="Gene3D" id="3.40.50.2020">
    <property type="match status" value="1"/>
</dbReference>
<dbReference type="EMBL" id="FNDU01000006">
    <property type="protein sequence ID" value="SDI32865.1"/>
    <property type="molecule type" value="Genomic_DNA"/>
</dbReference>
<accession>A0A1G8JNV4</accession>
<dbReference type="InterPro" id="IPR029057">
    <property type="entry name" value="PRTase-like"/>
</dbReference>
<evidence type="ECO:0008006" key="3">
    <source>
        <dbReference type="Google" id="ProtNLM"/>
    </source>
</evidence>
<reference evidence="1 2" key="1">
    <citation type="submission" date="2016-10" db="EMBL/GenBank/DDBJ databases">
        <authorList>
            <person name="de Groot N.N."/>
        </authorList>
    </citation>
    <scope>NUCLEOTIDE SEQUENCE [LARGE SCALE GENOMIC DNA]</scope>
    <source>
        <strain evidence="2">P4B,CCM 7963,CECT 7998,DSM 25260,IBRC-M 10614,KCTC 13821</strain>
    </source>
</reference>
<dbReference type="AlphaFoldDB" id="A0A1G8JNV4"/>
<dbReference type="Proteomes" id="UP000199017">
    <property type="component" value="Unassembled WGS sequence"/>
</dbReference>
<keyword evidence="2" id="KW-1185">Reference proteome</keyword>
<dbReference type="RefSeq" id="WP_139185955.1">
    <property type="nucleotide sequence ID" value="NZ_FNDU01000006.1"/>
</dbReference>
<dbReference type="CDD" id="cd06223">
    <property type="entry name" value="PRTases_typeI"/>
    <property type="match status" value="1"/>
</dbReference>
<proteinExistence type="predicted"/>
<dbReference type="SUPFAM" id="SSF53271">
    <property type="entry name" value="PRTase-like"/>
    <property type="match status" value="1"/>
</dbReference>
<evidence type="ECO:0000313" key="2">
    <source>
        <dbReference type="Proteomes" id="UP000199017"/>
    </source>
</evidence>
<gene>
    <name evidence="1" type="ORF">SAMN05216352_106273</name>
</gene>
<evidence type="ECO:0000313" key="1">
    <source>
        <dbReference type="EMBL" id="SDI32865.1"/>
    </source>
</evidence>